<dbReference type="GO" id="GO:0006397">
    <property type="term" value="P:mRNA processing"/>
    <property type="evidence" value="ECO:0007669"/>
    <property type="project" value="UniProtKB-KW"/>
</dbReference>
<evidence type="ECO:0000313" key="4">
    <source>
        <dbReference type="EMBL" id="KAF7296602.1"/>
    </source>
</evidence>
<dbReference type="GO" id="GO:0003723">
    <property type="term" value="F:RNA binding"/>
    <property type="evidence" value="ECO:0007669"/>
    <property type="project" value="TreeGrafter"/>
</dbReference>
<dbReference type="SMART" id="SM00311">
    <property type="entry name" value="PWI"/>
    <property type="match status" value="1"/>
</dbReference>
<dbReference type="OrthoDB" id="163257at2759"/>
<dbReference type="PROSITE" id="PS51025">
    <property type="entry name" value="PWI"/>
    <property type="match status" value="1"/>
</dbReference>
<dbReference type="PANTHER" id="PTHR23148">
    <property type="entry name" value="SERINE/ARGININE REGULATED NUCLEAR MATRIX PROTEIN"/>
    <property type="match status" value="1"/>
</dbReference>
<feature type="compositionally biased region" description="Basic and acidic residues" evidence="2">
    <location>
        <begin position="351"/>
        <end position="367"/>
    </location>
</feature>
<feature type="compositionally biased region" description="Basic and acidic residues" evidence="2">
    <location>
        <begin position="276"/>
        <end position="291"/>
    </location>
</feature>
<feature type="domain" description="PWI" evidence="3">
    <location>
        <begin position="28"/>
        <end position="127"/>
    </location>
</feature>
<dbReference type="GO" id="GO:0048024">
    <property type="term" value="P:regulation of mRNA splicing, via spliceosome"/>
    <property type="evidence" value="ECO:0007669"/>
    <property type="project" value="TreeGrafter"/>
</dbReference>
<dbReference type="AlphaFoldDB" id="A0A8H6SCU8"/>
<evidence type="ECO:0000256" key="1">
    <source>
        <dbReference type="ARBA" id="ARBA00022664"/>
    </source>
</evidence>
<feature type="compositionally biased region" description="Low complexity" evidence="2">
    <location>
        <begin position="322"/>
        <end position="337"/>
    </location>
</feature>
<evidence type="ECO:0000259" key="3">
    <source>
        <dbReference type="PROSITE" id="PS51025"/>
    </source>
</evidence>
<dbReference type="GO" id="GO:0005681">
    <property type="term" value="C:spliceosomal complex"/>
    <property type="evidence" value="ECO:0007669"/>
    <property type="project" value="TreeGrafter"/>
</dbReference>
<sequence length="405" mass="46690">MADAGFFKGTSAEQDRRFADKEKEIIKKTKFPANFEQKVDMRKVNLVVIQPWITKKIVELCGFEDDILINYTIELLEAENNPDPKHIQVNLTSFLATDAAKFMEQLWTLLLEAQNEVTGVPRTFVEQKKEEMRRARENDGRVLDERDRRARLDEIVDSGRGRGRGRGGWGNRGGFDDRGRGSGRGRDSGWGARGRGGGPATSRRSPTPPRPRYRDRSPPRRRRSPSRDNDIHSSRSPPPARRRRSSTPNSNRSSRPPSRSPPPNRRRQRSPSRSPPRRDTRNGYGRRDSRSPPRKRRPISRDRRSERSSRSRSPPPPRRRSVSPGRRNGKQRQSSRSLSRDRQRRRTPTPEAREGELKIKGQAEAERNVQNSTASVQHNPDLTRRENELKEKALRNKVMRSRKSS</sequence>
<dbReference type="Pfam" id="PF01480">
    <property type="entry name" value="PWI"/>
    <property type="match status" value="1"/>
</dbReference>
<keyword evidence="1" id="KW-0507">mRNA processing</keyword>
<dbReference type="PANTHER" id="PTHR23148:SF0">
    <property type="entry name" value="SERINE_ARGININE REPETITIVE MATRIX PROTEIN 1"/>
    <property type="match status" value="1"/>
</dbReference>
<dbReference type="InterPro" id="IPR002483">
    <property type="entry name" value="PWI_dom"/>
</dbReference>
<protein>
    <submittedName>
        <fullName evidence="4">PWI domain-containing protein</fullName>
    </submittedName>
</protein>
<dbReference type="Proteomes" id="UP000613580">
    <property type="component" value="Unassembled WGS sequence"/>
</dbReference>
<feature type="region of interest" description="Disordered" evidence="2">
    <location>
        <begin position="156"/>
        <end position="405"/>
    </location>
</feature>
<feature type="compositionally biased region" description="Polar residues" evidence="2">
    <location>
        <begin position="368"/>
        <end position="380"/>
    </location>
</feature>
<feature type="compositionally biased region" description="Basic and acidic residues" evidence="2">
    <location>
        <begin position="381"/>
        <end position="394"/>
    </location>
</feature>
<dbReference type="EMBL" id="JACAZE010000016">
    <property type="protein sequence ID" value="KAF7296602.1"/>
    <property type="molecule type" value="Genomic_DNA"/>
</dbReference>
<reference evidence="4" key="1">
    <citation type="submission" date="2020-05" db="EMBL/GenBank/DDBJ databases">
        <title>Mycena genomes resolve the evolution of fungal bioluminescence.</title>
        <authorList>
            <person name="Tsai I.J."/>
        </authorList>
    </citation>
    <scope>NUCLEOTIDE SEQUENCE</scope>
    <source>
        <strain evidence="4">110903Hualien_Pintung</strain>
    </source>
</reference>
<proteinExistence type="predicted"/>
<feature type="compositionally biased region" description="Basic residues" evidence="2">
    <location>
        <begin position="395"/>
        <end position="405"/>
    </location>
</feature>
<feature type="compositionally biased region" description="Basic and acidic residues" evidence="2">
    <location>
        <begin position="299"/>
        <end position="309"/>
    </location>
</feature>
<feature type="compositionally biased region" description="Basic and acidic residues" evidence="2">
    <location>
        <begin position="174"/>
        <end position="187"/>
    </location>
</feature>
<dbReference type="InterPro" id="IPR036483">
    <property type="entry name" value="PWI_dom_sf"/>
</dbReference>
<name>A0A8H6SCU8_MYCCL</name>
<gene>
    <name evidence="4" type="ORF">HMN09_01067800</name>
</gene>
<dbReference type="InterPro" id="IPR052225">
    <property type="entry name" value="Ser/Arg_repetitive_matrix"/>
</dbReference>
<evidence type="ECO:0000256" key="2">
    <source>
        <dbReference type="SAM" id="MobiDB-lite"/>
    </source>
</evidence>
<evidence type="ECO:0000313" key="5">
    <source>
        <dbReference type="Proteomes" id="UP000613580"/>
    </source>
</evidence>
<feature type="compositionally biased region" description="Low complexity" evidence="2">
    <location>
        <begin position="246"/>
        <end position="257"/>
    </location>
</feature>
<accession>A0A8H6SCU8</accession>
<dbReference type="SUPFAM" id="SSF101233">
    <property type="entry name" value="PWI domain"/>
    <property type="match status" value="1"/>
</dbReference>
<comment type="caution">
    <text evidence="4">The sequence shown here is derived from an EMBL/GenBank/DDBJ whole genome shotgun (WGS) entry which is preliminary data.</text>
</comment>
<keyword evidence="5" id="KW-1185">Reference proteome</keyword>
<dbReference type="Gene3D" id="1.20.1390.10">
    <property type="entry name" value="PWI domain"/>
    <property type="match status" value="1"/>
</dbReference>
<organism evidence="4 5">
    <name type="scientific">Mycena chlorophos</name>
    <name type="common">Agaric fungus</name>
    <name type="synonym">Agaricus chlorophos</name>
    <dbReference type="NCBI Taxonomy" id="658473"/>
    <lineage>
        <taxon>Eukaryota</taxon>
        <taxon>Fungi</taxon>
        <taxon>Dikarya</taxon>
        <taxon>Basidiomycota</taxon>
        <taxon>Agaricomycotina</taxon>
        <taxon>Agaricomycetes</taxon>
        <taxon>Agaricomycetidae</taxon>
        <taxon>Agaricales</taxon>
        <taxon>Marasmiineae</taxon>
        <taxon>Mycenaceae</taxon>
        <taxon>Mycena</taxon>
    </lineage>
</organism>